<feature type="region of interest" description="Disordered" evidence="1">
    <location>
        <begin position="96"/>
        <end position="221"/>
    </location>
</feature>
<evidence type="ECO:0000313" key="3">
    <source>
        <dbReference type="Proteomes" id="UP001163105"/>
    </source>
</evidence>
<feature type="compositionally biased region" description="Low complexity" evidence="1">
    <location>
        <begin position="383"/>
        <end position="392"/>
    </location>
</feature>
<name>A0AB34FW06_9HYPO</name>
<evidence type="ECO:0000313" key="2">
    <source>
        <dbReference type="EMBL" id="KAJ6443515.1"/>
    </source>
</evidence>
<keyword evidence="3" id="KW-1185">Reference proteome</keyword>
<proteinExistence type="predicted"/>
<accession>A0AB34FW06</accession>
<feature type="compositionally biased region" description="Basic and acidic residues" evidence="1">
    <location>
        <begin position="234"/>
        <end position="248"/>
    </location>
</feature>
<sequence>MPRHPPGPAPDNSSSAAMEARSLASLNVLASNPPQYPEKPGEERKDPLVLYISRVPGTRDIILSPFKPQVKNVTVEDVASSLYYVHLELPGRDVQADAVPRASEDATSVQAIPRKPVSEAARPLTPDSMHNESRQQSTQPPPAHLPPRQRGSSLGGGDDSPLPPIPPPHGSALPPPRLQTSMPARKPVGPRPLTEVTPPTPLTPDVDRSPAPPSAPALQEPPAAATDLFKDHAAAHEPDRSPSPEKQSRRGSVAGSPFTLTLIRRDPSSGSQWNVGRVSSRQLEQLDGDVIDPASSPPINIEIETSGYAKFRRAPPRRSGEMSLEAVMAAVAEDHAPTRNEIGVFSRQVVMGYSKSWTSNVKERLRRMEQAGRARMNRDRSDSVMSVDSARSISPSSGDQGMKPRGYTFTSPWDGKCEFRTGTAGRSVQCRHTLYDGEAAIYNPLVADQGSAAPKSGSKTVSELRFNLPMSEVAGEQARNAKDQWRGNFSKLLKPANGGDADAGADAEGHGHGGDDWAVSPFEINVGSERAGGGNRGRRAKLGKLIVYEDGLKMLDLVVAANMGVWWGAWERTF</sequence>
<reference evidence="2" key="1">
    <citation type="submission" date="2023-01" db="EMBL/GenBank/DDBJ databases">
        <title>The growth and conidiation of Purpureocillium lavendulum are regulated by nitrogen source and histone H3K14 acetylation.</title>
        <authorList>
            <person name="Tang P."/>
            <person name="Han J."/>
            <person name="Zhang C."/>
            <person name="Tang P."/>
            <person name="Qi F."/>
            <person name="Zhang K."/>
            <person name="Liang L."/>
        </authorList>
    </citation>
    <scope>NUCLEOTIDE SEQUENCE</scope>
    <source>
        <strain evidence="2">YMF1.00683</strain>
    </source>
</reference>
<feature type="compositionally biased region" description="Pro residues" evidence="1">
    <location>
        <begin position="161"/>
        <end position="177"/>
    </location>
</feature>
<evidence type="ECO:0000256" key="1">
    <source>
        <dbReference type="SAM" id="MobiDB-lite"/>
    </source>
</evidence>
<feature type="region of interest" description="Disordered" evidence="1">
    <location>
        <begin position="234"/>
        <end position="276"/>
    </location>
</feature>
<dbReference type="EMBL" id="JAQHRD010000003">
    <property type="protein sequence ID" value="KAJ6443515.1"/>
    <property type="molecule type" value="Genomic_DNA"/>
</dbReference>
<protein>
    <submittedName>
        <fullName evidence="2">Oxidoreductase-like protein</fullName>
    </submittedName>
</protein>
<dbReference type="AlphaFoldDB" id="A0AB34FW06"/>
<gene>
    <name evidence="2" type="ORF">O9K51_04694</name>
</gene>
<feature type="compositionally biased region" description="Basic and acidic residues" evidence="1">
    <location>
        <begin position="369"/>
        <end position="382"/>
    </location>
</feature>
<comment type="caution">
    <text evidence="2">The sequence shown here is derived from an EMBL/GenBank/DDBJ whole genome shotgun (WGS) entry which is preliminary data.</text>
</comment>
<organism evidence="2 3">
    <name type="scientific">Purpureocillium lavendulum</name>
    <dbReference type="NCBI Taxonomy" id="1247861"/>
    <lineage>
        <taxon>Eukaryota</taxon>
        <taxon>Fungi</taxon>
        <taxon>Dikarya</taxon>
        <taxon>Ascomycota</taxon>
        <taxon>Pezizomycotina</taxon>
        <taxon>Sordariomycetes</taxon>
        <taxon>Hypocreomycetidae</taxon>
        <taxon>Hypocreales</taxon>
        <taxon>Ophiocordycipitaceae</taxon>
        <taxon>Purpureocillium</taxon>
    </lineage>
</organism>
<dbReference type="Proteomes" id="UP001163105">
    <property type="component" value="Unassembled WGS sequence"/>
</dbReference>
<feature type="region of interest" description="Disordered" evidence="1">
    <location>
        <begin position="369"/>
        <end position="406"/>
    </location>
</feature>